<sequence length="561" mass="61642">MTLFITESLVENLARERAFQLLDQDSAYEILGPFDRLESPHLAAQNIVPQYDDGMVIVKGTLNGKPTVVISIEGNFQGGGIGEVSGAKFAGALEKVLKECKQGNIIYPVIIYDTGGVRLQEANYGLLSIAEISAAIVELRNYVPVVGVIPGKIGSFGGMSLTAGLCSALIMTREGRLGMNGPEVVEQEAGLRELDARNKQLIWQMIGGAIRKETLLADLIVEDDVSKFKEGIIKIWDGEIPLQHRTEKYNEFLKLFKSLSIEDKISPEQAKEILLNMNAVEDTELSIPTEIVNSRGRKWFDLLTNGQPSISEVPSVLVADSFINGIKARFIAVVPNKENKYYRARNGEVGLLEGWAIAKYVREAIEEDAASNEKRLIVPIVDVPSQAFGYHEELFGIYLSCSAAVDAYATARIAGHPIVATLVGNAISGAFLSHGMQANRLIALNDQGVNVHVMSKQSAAIITQRSIRDLDEIAKSVPSMAYDIQSFNKLGALYQLLDEVNADEPAEVDKNRLIEQIVNAYEDIKSDGIRDLSCRLKSEKAISYGRKASIKAREMIDLQWK</sequence>
<dbReference type="PANTHER" id="PTHR42995:SF1">
    <property type="entry name" value="MALONATE DECARBOXYLASE BETA SUBUNIT"/>
    <property type="match status" value="1"/>
</dbReference>
<dbReference type="EMBL" id="RRCT01000019">
    <property type="protein sequence ID" value="RQW73512.1"/>
    <property type="molecule type" value="Genomic_DNA"/>
</dbReference>
<dbReference type="Proteomes" id="UP000274033">
    <property type="component" value="Unassembled WGS sequence"/>
</dbReference>
<protein>
    <submittedName>
        <fullName evidence="2">Biotin-independent malonate decarboxylase subunit beta</fullName>
        <ecNumber evidence="2">4.1.1.88</ecNumber>
    </submittedName>
</protein>
<dbReference type="Pfam" id="PF06833">
    <property type="entry name" value="MdcE"/>
    <property type="match status" value="1"/>
</dbReference>
<dbReference type="GO" id="GO:0003989">
    <property type="term" value="F:acetyl-CoA carboxylase activity"/>
    <property type="evidence" value="ECO:0007669"/>
    <property type="project" value="TreeGrafter"/>
</dbReference>
<dbReference type="InterPro" id="IPR034733">
    <property type="entry name" value="AcCoA_carboxyl_beta"/>
</dbReference>
<reference evidence="2 3" key="1">
    <citation type="journal article" date="2013" name="J. Microbiol.">
        <title>Lysinibacillus chungkukjangi sp. nov., isolated from Chungkukjang, Korean fermented soybean food.</title>
        <authorList>
            <person name="Kim S.J."/>
            <person name="Jang Y.H."/>
            <person name="Hamada M."/>
            <person name="Ahn J.H."/>
            <person name="Weon H.Y."/>
            <person name="Suzuki K."/>
            <person name="Whang K.S."/>
            <person name="Kwon S.W."/>
        </authorList>
    </citation>
    <scope>NUCLEOTIDE SEQUENCE [LARGE SCALE GENOMIC DNA]</scope>
    <source>
        <strain evidence="2 3">MCCC 1A12701</strain>
    </source>
</reference>
<proteinExistence type="predicted"/>
<dbReference type="NCBIfam" id="TIGR03133">
    <property type="entry name" value="malonate_beta"/>
    <property type="match status" value="1"/>
</dbReference>
<dbReference type="InterPro" id="IPR009648">
    <property type="entry name" value="Malonate_gamma"/>
</dbReference>
<evidence type="ECO:0000313" key="3">
    <source>
        <dbReference type="Proteomes" id="UP000274033"/>
    </source>
</evidence>
<dbReference type="GO" id="GO:2001295">
    <property type="term" value="P:malonyl-CoA biosynthetic process"/>
    <property type="evidence" value="ECO:0007669"/>
    <property type="project" value="TreeGrafter"/>
</dbReference>
<dbReference type="AlphaFoldDB" id="A0A3N9ULV1"/>
<name>A0A3N9ULV1_9BACI</name>
<dbReference type="SUPFAM" id="SSF52096">
    <property type="entry name" value="ClpP/crotonase"/>
    <property type="match status" value="2"/>
</dbReference>
<evidence type="ECO:0000259" key="1">
    <source>
        <dbReference type="Pfam" id="PF01039"/>
    </source>
</evidence>
<dbReference type="PANTHER" id="PTHR42995">
    <property type="entry name" value="ACETYL-COENZYME A CARBOXYLASE CARBOXYL TRANSFERASE SUBUNIT BETA, CHLOROPLASTIC"/>
    <property type="match status" value="1"/>
</dbReference>
<dbReference type="NCBIfam" id="NF005530">
    <property type="entry name" value="PRK07189.1"/>
    <property type="match status" value="1"/>
</dbReference>
<comment type="caution">
    <text evidence="2">The sequence shown here is derived from an EMBL/GenBank/DDBJ whole genome shotgun (WGS) entry which is preliminary data.</text>
</comment>
<dbReference type="InterPro" id="IPR017556">
    <property type="entry name" value="Malonate_beta"/>
</dbReference>
<dbReference type="Gene3D" id="3.90.226.10">
    <property type="entry name" value="2-enoyl-CoA Hydratase, Chain A, domain 1"/>
    <property type="match status" value="2"/>
</dbReference>
<gene>
    <name evidence="2" type="primary">mdcD</name>
    <name evidence="2" type="ORF">EBB45_16120</name>
</gene>
<dbReference type="EC" id="4.1.1.88" evidence="2"/>
<dbReference type="Pfam" id="PF01039">
    <property type="entry name" value="Carboxyl_trans"/>
    <property type="match status" value="1"/>
</dbReference>
<dbReference type="GO" id="GO:0006633">
    <property type="term" value="P:fatty acid biosynthetic process"/>
    <property type="evidence" value="ECO:0007669"/>
    <property type="project" value="TreeGrafter"/>
</dbReference>
<dbReference type="NCBIfam" id="TIGR03134">
    <property type="entry name" value="malonate_gamma"/>
    <property type="match status" value="1"/>
</dbReference>
<dbReference type="GO" id="GO:0016831">
    <property type="term" value="F:carboxy-lyase activity"/>
    <property type="evidence" value="ECO:0007669"/>
    <property type="project" value="InterPro"/>
</dbReference>
<keyword evidence="2" id="KW-0456">Lyase</keyword>
<keyword evidence="3" id="KW-1185">Reference proteome</keyword>
<dbReference type="InterPro" id="IPR029045">
    <property type="entry name" value="ClpP/crotonase-like_dom_sf"/>
</dbReference>
<organism evidence="2 3">
    <name type="scientific">Lysinibacillus composti</name>
    <dbReference type="NCBI Taxonomy" id="720633"/>
    <lineage>
        <taxon>Bacteria</taxon>
        <taxon>Bacillati</taxon>
        <taxon>Bacillota</taxon>
        <taxon>Bacilli</taxon>
        <taxon>Bacillales</taxon>
        <taxon>Bacillaceae</taxon>
        <taxon>Lysinibacillus</taxon>
    </lineage>
</organism>
<evidence type="ECO:0000313" key="2">
    <source>
        <dbReference type="EMBL" id="RQW73512.1"/>
    </source>
</evidence>
<dbReference type="RefSeq" id="WP_124766374.1">
    <property type="nucleotide sequence ID" value="NZ_JAFBDY010000018.1"/>
</dbReference>
<dbReference type="OrthoDB" id="5502755at2"/>
<accession>A0A3N9ULV1</accession>
<feature type="domain" description="Acetyl-coenzyme A carboxylase carboxyl transferase subunit beta" evidence="1">
    <location>
        <begin position="12"/>
        <end position="201"/>
    </location>
</feature>
<dbReference type="GO" id="GO:0005975">
    <property type="term" value="P:carbohydrate metabolic process"/>
    <property type="evidence" value="ECO:0007669"/>
    <property type="project" value="InterPro"/>
</dbReference>